<dbReference type="SUPFAM" id="SSF88659">
    <property type="entry name" value="Sigma3 and sigma4 domains of RNA polymerase sigma factors"/>
    <property type="match status" value="1"/>
</dbReference>
<evidence type="ECO:0000256" key="4">
    <source>
        <dbReference type="ARBA" id="ARBA00023125"/>
    </source>
</evidence>
<dbReference type="Pfam" id="PF08281">
    <property type="entry name" value="Sigma70_r4_2"/>
    <property type="match status" value="1"/>
</dbReference>
<protein>
    <submittedName>
        <fullName evidence="8">RNA polymerase sigma factor</fullName>
    </submittedName>
</protein>
<evidence type="ECO:0000256" key="3">
    <source>
        <dbReference type="ARBA" id="ARBA00023082"/>
    </source>
</evidence>
<evidence type="ECO:0000313" key="8">
    <source>
        <dbReference type="EMBL" id="NHN34451.1"/>
    </source>
</evidence>
<dbReference type="SUPFAM" id="SSF88946">
    <property type="entry name" value="Sigma2 domain of RNA polymerase sigma factors"/>
    <property type="match status" value="1"/>
</dbReference>
<gene>
    <name evidence="8" type="ORF">G9U52_32170</name>
</gene>
<dbReference type="PANTHER" id="PTHR43133">
    <property type="entry name" value="RNA POLYMERASE ECF-TYPE SIGMA FACTO"/>
    <property type="match status" value="1"/>
</dbReference>
<dbReference type="InterPro" id="IPR039425">
    <property type="entry name" value="RNA_pol_sigma-70-like"/>
</dbReference>
<keyword evidence="9" id="KW-1185">Reference proteome</keyword>
<dbReference type="InterPro" id="IPR013325">
    <property type="entry name" value="RNA_pol_sigma_r2"/>
</dbReference>
<dbReference type="EMBL" id="JAAOIW010000019">
    <property type="protein sequence ID" value="NHN34451.1"/>
    <property type="molecule type" value="Genomic_DNA"/>
</dbReference>
<dbReference type="Proteomes" id="UP001165962">
    <property type="component" value="Unassembled WGS sequence"/>
</dbReference>
<dbReference type="InterPro" id="IPR007627">
    <property type="entry name" value="RNA_pol_sigma70_r2"/>
</dbReference>
<dbReference type="RefSeq" id="WP_166155404.1">
    <property type="nucleotide sequence ID" value="NZ_JAAOIW010000019.1"/>
</dbReference>
<dbReference type="InterPro" id="IPR013324">
    <property type="entry name" value="RNA_pol_sigma_r3/r4-like"/>
</dbReference>
<keyword evidence="5" id="KW-0804">Transcription</keyword>
<dbReference type="CDD" id="cd06171">
    <property type="entry name" value="Sigma70_r4"/>
    <property type="match status" value="1"/>
</dbReference>
<name>A0ABX0JKA8_9BACL</name>
<feature type="domain" description="RNA polymerase sigma factor 70 region 4 type 2" evidence="7">
    <location>
        <begin position="114"/>
        <end position="165"/>
    </location>
</feature>
<dbReference type="PANTHER" id="PTHR43133:SF8">
    <property type="entry name" value="RNA POLYMERASE SIGMA FACTOR HI_1459-RELATED"/>
    <property type="match status" value="1"/>
</dbReference>
<evidence type="ECO:0000259" key="7">
    <source>
        <dbReference type="Pfam" id="PF08281"/>
    </source>
</evidence>
<reference evidence="8" key="1">
    <citation type="submission" date="2020-03" db="EMBL/GenBank/DDBJ databases">
        <title>Draft sequencing of Paenibacilllus sp. S3N08.</title>
        <authorList>
            <person name="Kim D.-U."/>
        </authorList>
    </citation>
    <scope>NUCLEOTIDE SEQUENCE</scope>
    <source>
        <strain evidence="8">S3N08</strain>
    </source>
</reference>
<comment type="similarity">
    <text evidence="1">Belongs to the sigma-70 factor family. ECF subfamily.</text>
</comment>
<dbReference type="InterPro" id="IPR013249">
    <property type="entry name" value="RNA_pol_sigma70_r4_t2"/>
</dbReference>
<proteinExistence type="inferred from homology"/>
<keyword evidence="2" id="KW-0805">Transcription regulation</keyword>
<dbReference type="Pfam" id="PF04542">
    <property type="entry name" value="Sigma70_r2"/>
    <property type="match status" value="1"/>
</dbReference>
<evidence type="ECO:0000256" key="5">
    <source>
        <dbReference type="ARBA" id="ARBA00023163"/>
    </source>
</evidence>
<evidence type="ECO:0000259" key="6">
    <source>
        <dbReference type="Pfam" id="PF04542"/>
    </source>
</evidence>
<comment type="caution">
    <text evidence="8">The sequence shown here is derived from an EMBL/GenBank/DDBJ whole genome shotgun (WGS) entry which is preliminary data.</text>
</comment>
<evidence type="ECO:0000256" key="1">
    <source>
        <dbReference type="ARBA" id="ARBA00010641"/>
    </source>
</evidence>
<feature type="domain" description="RNA polymerase sigma-70 region 2" evidence="6">
    <location>
        <begin position="24"/>
        <end position="88"/>
    </location>
</feature>
<accession>A0ABX0JKA8</accession>
<dbReference type="NCBIfam" id="TIGR02937">
    <property type="entry name" value="sigma70-ECF"/>
    <property type="match status" value="1"/>
</dbReference>
<evidence type="ECO:0000313" key="9">
    <source>
        <dbReference type="Proteomes" id="UP001165962"/>
    </source>
</evidence>
<dbReference type="InterPro" id="IPR036388">
    <property type="entry name" value="WH-like_DNA-bd_sf"/>
</dbReference>
<keyword evidence="4" id="KW-0238">DNA-binding</keyword>
<organism evidence="8 9">
    <name type="scientific">Paenibacillus agricola</name>
    <dbReference type="NCBI Taxonomy" id="2716264"/>
    <lineage>
        <taxon>Bacteria</taxon>
        <taxon>Bacillati</taxon>
        <taxon>Bacillota</taxon>
        <taxon>Bacilli</taxon>
        <taxon>Bacillales</taxon>
        <taxon>Paenibacillaceae</taxon>
        <taxon>Paenibacillus</taxon>
    </lineage>
</organism>
<dbReference type="InterPro" id="IPR014284">
    <property type="entry name" value="RNA_pol_sigma-70_dom"/>
</dbReference>
<evidence type="ECO:0000256" key="2">
    <source>
        <dbReference type="ARBA" id="ARBA00023015"/>
    </source>
</evidence>
<sequence>MILVDCIVSNDIAFNEPELIEPFVKQLQATLNRYCLSLTGSLWEAEDLAQDTWLKTITKLREFQHPNTEALLLRAAKNIWIDNIRRNQLWAVIMQQQSPRASWPEYGTLGIEDAFAALMKHVSPLQRTVFLLRDVCGYSSSEAATMLGTTEGAVKAALHRARLALGAVRKEIEEGRASHIEDEGLKAFLRTLAVAYQMGDITTLVELAQRNEVEPAVAISIVQTRMLRKSHNVRSKTMQAPAPYQLSVQARSQMPMQAHYCLQRAA</sequence>
<dbReference type="Gene3D" id="1.10.10.10">
    <property type="entry name" value="Winged helix-like DNA-binding domain superfamily/Winged helix DNA-binding domain"/>
    <property type="match status" value="1"/>
</dbReference>
<dbReference type="Gene3D" id="1.10.1740.10">
    <property type="match status" value="1"/>
</dbReference>
<keyword evidence="3" id="KW-0731">Sigma factor</keyword>